<dbReference type="EMBL" id="NHYE01001155">
    <property type="protein sequence ID" value="PPQ97972.1"/>
    <property type="molecule type" value="Genomic_DNA"/>
</dbReference>
<keyword evidence="1" id="KW-0812">Transmembrane</keyword>
<feature type="transmembrane region" description="Helical" evidence="1">
    <location>
        <begin position="24"/>
        <end position="47"/>
    </location>
</feature>
<dbReference type="OrthoDB" id="3192156at2759"/>
<evidence type="ECO:0000313" key="3">
    <source>
        <dbReference type="Proteomes" id="UP000284706"/>
    </source>
</evidence>
<comment type="caution">
    <text evidence="2">The sequence shown here is derived from an EMBL/GenBank/DDBJ whole genome shotgun (WGS) entry which is preliminary data.</text>
</comment>
<proteinExistence type="predicted"/>
<gene>
    <name evidence="2" type="ORF">CVT26_003121</name>
</gene>
<dbReference type="Proteomes" id="UP000284706">
    <property type="component" value="Unassembled WGS sequence"/>
</dbReference>
<dbReference type="AlphaFoldDB" id="A0A409Y4Q8"/>
<keyword evidence="1" id="KW-0472">Membrane</keyword>
<evidence type="ECO:0000256" key="1">
    <source>
        <dbReference type="SAM" id="Phobius"/>
    </source>
</evidence>
<reference evidence="2 3" key="1">
    <citation type="journal article" date="2018" name="Evol. Lett.">
        <title>Horizontal gene cluster transfer increased hallucinogenic mushroom diversity.</title>
        <authorList>
            <person name="Reynolds H.T."/>
            <person name="Vijayakumar V."/>
            <person name="Gluck-Thaler E."/>
            <person name="Korotkin H.B."/>
            <person name="Matheny P.B."/>
            <person name="Slot J.C."/>
        </authorList>
    </citation>
    <scope>NUCLEOTIDE SEQUENCE [LARGE SCALE GENOMIC DNA]</scope>
    <source>
        <strain evidence="2 3">SRW20</strain>
    </source>
</reference>
<keyword evidence="1" id="KW-1133">Transmembrane helix</keyword>
<dbReference type="InParanoid" id="A0A409Y4Q8"/>
<keyword evidence="3" id="KW-1185">Reference proteome</keyword>
<evidence type="ECO:0000313" key="2">
    <source>
        <dbReference type="EMBL" id="PPQ97972.1"/>
    </source>
</evidence>
<feature type="transmembrane region" description="Helical" evidence="1">
    <location>
        <begin position="68"/>
        <end position="91"/>
    </location>
</feature>
<sequence length="384" mass="41880">MSGLLSPLAGVYTYSLQPIAPFTWFGWGISTLDVVATVRLCVVLRQLRESMFKDHVSTKGKSNVEQTSFVRSAVTTLLVVYGGEAVAAPFLNVPPSFMISGVVPALYTIIQAIVDYLPSVPAPSAETELPLSIVDGFTRAYLLCNLIPPVVTANPSTLISSSPWSLLVSSLLIANGGFFMTNLFSLLSPTSLSVQTPPELLPYGWTTTDLWCAPVITGLYALLTHAQPFWADLHAVLSGVLGSTSVGEIVKPLDPESARAVCAFILSILFVGRTTKNFGLWKKQFPQSRTGTIAAVTGLDFTDFLVHRTQGKDSIDKAIWEDVSCFNIDNLVDFLDISFTIRYDMAMRCFELVPNAHEELFGDHRAIPGRFVSLRLEQNKGLGH</sequence>
<accession>A0A409Y4Q8</accession>
<name>A0A409Y4Q8_9AGAR</name>
<organism evidence="2 3">
    <name type="scientific">Gymnopilus dilepis</name>
    <dbReference type="NCBI Taxonomy" id="231916"/>
    <lineage>
        <taxon>Eukaryota</taxon>
        <taxon>Fungi</taxon>
        <taxon>Dikarya</taxon>
        <taxon>Basidiomycota</taxon>
        <taxon>Agaricomycotina</taxon>
        <taxon>Agaricomycetes</taxon>
        <taxon>Agaricomycetidae</taxon>
        <taxon>Agaricales</taxon>
        <taxon>Agaricineae</taxon>
        <taxon>Hymenogastraceae</taxon>
        <taxon>Gymnopilus</taxon>
    </lineage>
</organism>
<protein>
    <submittedName>
        <fullName evidence="2">Uncharacterized protein</fullName>
    </submittedName>
</protein>